<keyword evidence="3 10" id="KW-1003">Cell membrane</keyword>
<dbReference type="RefSeq" id="WP_090476082.1">
    <property type="nucleotide sequence ID" value="NZ_LT629710.1"/>
</dbReference>
<keyword evidence="13" id="KW-1185">Reference proteome</keyword>
<sequence length="527" mass="55663">MATLLLVVALTVITVVLVGVGRRVRLPWPALMVVVSAGVAFIPAVSRIAIDPELILPLFLPPLLFATAQRTSLSLFRARWRSILGLAIALVAVTITAVAATAVALVPGITLTAAIALGAAVAPPDPVAVDAVAGPLRIPRRLVGVLQTEGLFNDATSLVVFQTALAALMTSRGGGLNGSVAWRFVYGVVAAAVIGWVTAWLVRRLTDRIQDVAGRNALTLILPFAVYLAADEARASGVIAVVVAALALGSSQQADAIEDRLTGEAFWSVVELVVTGVAFGLIGVELRSVIREAGRQLPHMLGHAALVCGVVVAVRAVWLTVALQTIARSEDPDRSPRNLREVMILTWCGMRGLATLALALALPATVFEGAVFPARTEIVVIACSVLVVTLLIPAFTLPALVKALGIADDADAEDAAERPIADRARAAVMNALQDNDLPPGTSDRVKEFVRLGTALMTARVAGDDEFDRYREVYAEVQEQRRLMVDLEGRALSAARAEVLKVRGEPGVDPDAADRVLRRLDVKSLRLG</sequence>
<keyword evidence="6 10" id="KW-0915">Sodium</keyword>
<evidence type="ECO:0000256" key="8">
    <source>
        <dbReference type="ARBA" id="ARBA00023136"/>
    </source>
</evidence>
<organism evidence="12 13">
    <name type="scientific">Nakamurella panacisegetis</name>
    <dbReference type="NCBI Taxonomy" id="1090615"/>
    <lineage>
        <taxon>Bacteria</taxon>
        <taxon>Bacillati</taxon>
        <taxon>Actinomycetota</taxon>
        <taxon>Actinomycetes</taxon>
        <taxon>Nakamurellales</taxon>
        <taxon>Nakamurellaceae</taxon>
        <taxon>Nakamurella</taxon>
    </lineage>
</organism>
<keyword evidence="5 10" id="KW-1133">Transmembrane helix</keyword>
<dbReference type="InterPro" id="IPR004705">
    <property type="entry name" value="Cation/H_exchanger_CPA1_bac"/>
</dbReference>
<feature type="domain" description="Cation/H+ exchanger transmembrane" evidence="11">
    <location>
        <begin position="13"/>
        <end position="402"/>
    </location>
</feature>
<evidence type="ECO:0000256" key="2">
    <source>
        <dbReference type="ARBA" id="ARBA00022448"/>
    </source>
</evidence>
<evidence type="ECO:0000256" key="4">
    <source>
        <dbReference type="ARBA" id="ARBA00022692"/>
    </source>
</evidence>
<keyword evidence="2 10" id="KW-0813">Transport</keyword>
<evidence type="ECO:0000256" key="7">
    <source>
        <dbReference type="ARBA" id="ARBA00023065"/>
    </source>
</evidence>
<dbReference type="NCBIfam" id="TIGR00831">
    <property type="entry name" value="a_cpa1"/>
    <property type="match status" value="1"/>
</dbReference>
<evidence type="ECO:0000313" key="13">
    <source>
        <dbReference type="Proteomes" id="UP000198741"/>
    </source>
</evidence>
<reference evidence="12 13" key="1">
    <citation type="submission" date="2016-10" db="EMBL/GenBank/DDBJ databases">
        <authorList>
            <person name="de Groot N.N."/>
        </authorList>
    </citation>
    <scope>NUCLEOTIDE SEQUENCE [LARGE SCALE GENOMIC DNA]</scope>
    <source>
        <strain evidence="13">P4-7,KCTC 19426,CECT 7604</strain>
    </source>
</reference>
<protein>
    <submittedName>
        <fullName evidence="12">Sodium/proton antiporter, CPA1 family</fullName>
    </submittedName>
</protein>
<gene>
    <name evidence="12" type="ORF">SAMN04515671_2321</name>
</gene>
<accession>A0A1H0NEK4</accession>
<dbReference type="Pfam" id="PF00999">
    <property type="entry name" value="Na_H_Exchanger"/>
    <property type="match status" value="1"/>
</dbReference>
<dbReference type="STRING" id="1090615.SAMN04515671_2321"/>
<dbReference type="GO" id="GO:0005886">
    <property type="term" value="C:plasma membrane"/>
    <property type="evidence" value="ECO:0007669"/>
    <property type="project" value="UniProtKB-SubCell"/>
</dbReference>
<dbReference type="InterPro" id="IPR018422">
    <property type="entry name" value="Cation/H_exchanger_CPA1"/>
</dbReference>
<evidence type="ECO:0000256" key="5">
    <source>
        <dbReference type="ARBA" id="ARBA00022989"/>
    </source>
</evidence>
<feature type="transmembrane region" description="Helical" evidence="10">
    <location>
        <begin position="266"/>
        <end position="284"/>
    </location>
</feature>
<evidence type="ECO:0000256" key="3">
    <source>
        <dbReference type="ARBA" id="ARBA00022475"/>
    </source>
</evidence>
<evidence type="ECO:0000259" key="11">
    <source>
        <dbReference type="Pfam" id="PF00999"/>
    </source>
</evidence>
<dbReference type="EMBL" id="LT629710">
    <property type="protein sequence ID" value="SDO90730.1"/>
    <property type="molecule type" value="Genomic_DNA"/>
</dbReference>
<dbReference type="InterPro" id="IPR006153">
    <property type="entry name" value="Cation/H_exchanger_TM"/>
</dbReference>
<evidence type="ECO:0000256" key="10">
    <source>
        <dbReference type="RuleBase" id="RU366002"/>
    </source>
</evidence>
<dbReference type="Gene3D" id="6.10.140.1330">
    <property type="match status" value="1"/>
</dbReference>
<keyword evidence="9 10" id="KW-0739">Sodium transport</keyword>
<keyword evidence="8 10" id="KW-0472">Membrane</keyword>
<dbReference type="AlphaFoldDB" id="A0A1H0NEK4"/>
<evidence type="ECO:0000256" key="6">
    <source>
        <dbReference type="ARBA" id="ARBA00023053"/>
    </source>
</evidence>
<dbReference type="OrthoDB" id="57886at2"/>
<comment type="similarity">
    <text evidence="10">Belongs to the monovalent cation:proton antiporter 1 (CPA1) transporter (TC 2.A.36) family.</text>
</comment>
<keyword evidence="7 10" id="KW-0406">Ion transport</keyword>
<dbReference type="PANTHER" id="PTHR10110">
    <property type="entry name" value="SODIUM/HYDROGEN EXCHANGER"/>
    <property type="match status" value="1"/>
</dbReference>
<dbReference type="GO" id="GO:0098719">
    <property type="term" value="P:sodium ion import across plasma membrane"/>
    <property type="evidence" value="ECO:0007669"/>
    <property type="project" value="TreeGrafter"/>
</dbReference>
<feature type="transmembrane region" description="Helical" evidence="10">
    <location>
        <begin position="28"/>
        <end position="50"/>
    </location>
</feature>
<feature type="transmembrane region" description="Helical" evidence="10">
    <location>
        <begin position="180"/>
        <end position="201"/>
    </location>
</feature>
<feature type="transmembrane region" description="Helical" evidence="10">
    <location>
        <begin position="344"/>
        <end position="366"/>
    </location>
</feature>
<evidence type="ECO:0000256" key="9">
    <source>
        <dbReference type="ARBA" id="ARBA00023201"/>
    </source>
</evidence>
<evidence type="ECO:0000256" key="1">
    <source>
        <dbReference type="ARBA" id="ARBA00004651"/>
    </source>
</evidence>
<evidence type="ECO:0000313" key="12">
    <source>
        <dbReference type="EMBL" id="SDO90730.1"/>
    </source>
</evidence>
<name>A0A1H0NEK4_9ACTN</name>
<comment type="caution">
    <text evidence="10">Lacks conserved residue(s) required for the propagation of feature annotation.</text>
</comment>
<dbReference type="GO" id="GO:0015385">
    <property type="term" value="F:sodium:proton antiporter activity"/>
    <property type="evidence" value="ECO:0007669"/>
    <property type="project" value="InterPro"/>
</dbReference>
<dbReference type="PANTHER" id="PTHR10110:SF86">
    <property type="entry name" value="SODIUM_HYDROGEN EXCHANGER 7"/>
    <property type="match status" value="1"/>
</dbReference>
<comment type="function">
    <text evidence="10">Na(+)/H(+) antiporter that extrudes sodium in exchange for external protons.</text>
</comment>
<proteinExistence type="inferred from homology"/>
<keyword evidence="4 10" id="KW-0812">Transmembrane</keyword>
<feature type="transmembrane region" description="Helical" evidence="10">
    <location>
        <begin position="83"/>
        <end position="106"/>
    </location>
</feature>
<feature type="transmembrane region" description="Helical" evidence="10">
    <location>
        <begin position="304"/>
        <end position="323"/>
    </location>
</feature>
<dbReference type="GO" id="GO:0015386">
    <property type="term" value="F:potassium:proton antiporter activity"/>
    <property type="evidence" value="ECO:0007669"/>
    <property type="project" value="TreeGrafter"/>
</dbReference>
<feature type="transmembrane region" description="Helical" evidence="10">
    <location>
        <begin position="378"/>
        <end position="401"/>
    </location>
</feature>
<keyword evidence="10" id="KW-0050">Antiport</keyword>
<comment type="subcellular location">
    <subcellularLocation>
        <location evidence="1 10">Cell membrane</location>
        <topology evidence="1 10">Multi-pass membrane protein</topology>
    </subcellularLocation>
</comment>
<dbReference type="GO" id="GO:0051453">
    <property type="term" value="P:regulation of intracellular pH"/>
    <property type="evidence" value="ECO:0007669"/>
    <property type="project" value="TreeGrafter"/>
</dbReference>
<dbReference type="Proteomes" id="UP000198741">
    <property type="component" value="Chromosome I"/>
</dbReference>